<keyword evidence="2" id="KW-1185">Reference proteome</keyword>
<sequence length="389" mass="43232">MLCSLPVPKLKNGPCYQLREEYPPGNYRELVPSRKRVKDQGHLNSILEGELIIANKRKYGPYPTRKIPRKCANCSGYMMLVTNVGAGMKVYSSDDLEFQDLGSQTCNSCHSHHAVISGFTEEELKAMPAVQMILPLCQTVDNGHFIGPGSALSILPLKPPHHRCRRVASDPPSSPTHPPHLALPVHVRQPVGPRLVHHPASRNGEVINLNDHSGGARLDGSITHRGRTLLPVAATVIEISDNEMDTKQPQRHSARHGRTSMPAMREVNWVVHTNTNRPLAELRGKVAILFFKKLDENPIRIDVPTRNNGTLYLKDHKMALGLAGVEMVEEFEVFGFASEDGWTKVRWCKPLQGVEGSPLFMKKVGTGDPGFWKNWQTAALEGIIFSLLK</sequence>
<reference evidence="1" key="1">
    <citation type="submission" date="2023-06" db="EMBL/GenBank/DDBJ databases">
        <authorList>
            <consortium name="Lawrence Berkeley National Laboratory"/>
            <person name="Ahrendt S."/>
            <person name="Sahu N."/>
            <person name="Indic B."/>
            <person name="Wong-Bajracharya J."/>
            <person name="Merenyi Z."/>
            <person name="Ke H.-M."/>
            <person name="Monk M."/>
            <person name="Kocsube S."/>
            <person name="Drula E."/>
            <person name="Lipzen A."/>
            <person name="Balint B."/>
            <person name="Henrissat B."/>
            <person name="Andreopoulos B."/>
            <person name="Martin F.M."/>
            <person name="Harder C.B."/>
            <person name="Rigling D."/>
            <person name="Ford K.L."/>
            <person name="Foster G.D."/>
            <person name="Pangilinan J."/>
            <person name="Papanicolaou A."/>
            <person name="Barry K."/>
            <person name="LaButti K."/>
            <person name="Viragh M."/>
            <person name="Koriabine M."/>
            <person name="Yan M."/>
            <person name="Riley R."/>
            <person name="Champramary S."/>
            <person name="Plett K.L."/>
            <person name="Tsai I.J."/>
            <person name="Slot J."/>
            <person name="Sipos G."/>
            <person name="Plett J."/>
            <person name="Nagy L.G."/>
            <person name="Grigoriev I.V."/>
        </authorList>
    </citation>
    <scope>NUCLEOTIDE SEQUENCE</scope>
    <source>
        <strain evidence="1">CCBAS 213</strain>
    </source>
</reference>
<comment type="caution">
    <text evidence="1">The sequence shown here is derived from an EMBL/GenBank/DDBJ whole genome shotgun (WGS) entry which is preliminary data.</text>
</comment>
<protein>
    <submittedName>
        <fullName evidence="1">Uncharacterized protein</fullName>
    </submittedName>
</protein>
<gene>
    <name evidence="1" type="ORF">EV420DRAFT_1650043</name>
</gene>
<dbReference type="AlphaFoldDB" id="A0AA39JJE9"/>
<accession>A0AA39JJE9</accession>
<dbReference type="EMBL" id="JAUEPS010000069">
    <property type="protein sequence ID" value="KAK0441538.1"/>
    <property type="molecule type" value="Genomic_DNA"/>
</dbReference>
<evidence type="ECO:0000313" key="1">
    <source>
        <dbReference type="EMBL" id="KAK0441538.1"/>
    </source>
</evidence>
<evidence type="ECO:0000313" key="2">
    <source>
        <dbReference type="Proteomes" id="UP001175211"/>
    </source>
</evidence>
<proteinExistence type="predicted"/>
<dbReference type="RefSeq" id="XP_060324043.1">
    <property type="nucleotide sequence ID" value="XM_060478396.1"/>
</dbReference>
<organism evidence="1 2">
    <name type="scientific">Armillaria tabescens</name>
    <name type="common">Ringless honey mushroom</name>
    <name type="synonym">Agaricus tabescens</name>
    <dbReference type="NCBI Taxonomy" id="1929756"/>
    <lineage>
        <taxon>Eukaryota</taxon>
        <taxon>Fungi</taxon>
        <taxon>Dikarya</taxon>
        <taxon>Basidiomycota</taxon>
        <taxon>Agaricomycotina</taxon>
        <taxon>Agaricomycetes</taxon>
        <taxon>Agaricomycetidae</taxon>
        <taxon>Agaricales</taxon>
        <taxon>Marasmiineae</taxon>
        <taxon>Physalacriaceae</taxon>
        <taxon>Desarmillaria</taxon>
    </lineage>
</organism>
<name>A0AA39JJE9_ARMTA</name>
<dbReference type="Proteomes" id="UP001175211">
    <property type="component" value="Unassembled WGS sequence"/>
</dbReference>
<dbReference type="GeneID" id="85361944"/>